<gene>
    <name evidence="2" type="ORF">BS47DRAFT_1368273</name>
</gene>
<protein>
    <submittedName>
        <fullName evidence="2">Uncharacterized protein</fullName>
    </submittedName>
</protein>
<comment type="caution">
    <text evidence="2">The sequence shown here is derived from an EMBL/GenBank/DDBJ whole genome shotgun (WGS) entry which is preliminary data.</text>
</comment>
<accession>A0A9P6AGG7</accession>
<organism evidence="2 3">
    <name type="scientific">Hydnum rufescens UP504</name>
    <dbReference type="NCBI Taxonomy" id="1448309"/>
    <lineage>
        <taxon>Eukaryota</taxon>
        <taxon>Fungi</taxon>
        <taxon>Dikarya</taxon>
        <taxon>Basidiomycota</taxon>
        <taxon>Agaricomycotina</taxon>
        <taxon>Agaricomycetes</taxon>
        <taxon>Cantharellales</taxon>
        <taxon>Hydnaceae</taxon>
        <taxon>Hydnum</taxon>
    </lineage>
</organism>
<feature type="compositionally biased region" description="Basic and acidic residues" evidence="1">
    <location>
        <begin position="25"/>
        <end position="49"/>
    </location>
</feature>
<dbReference type="AlphaFoldDB" id="A0A9P6AGG7"/>
<sequence>MRHSGDHANHTRFAVPSLHEMTTQRAKEHPPDETRDRERTMQGHRDPSKPHPLRWIEAWDPRHDENPRNEGPNGNAPNEDAPNNATDSNTPNETHETKTQHTVPYPPRWVWYLYKVLISRTNEY</sequence>
<evidence type="ECO:0000256" key="1">
    <source>
        <dbReference type="SAM" id="MobiDB-lite"/>
    </source>
</evidence>
<dbReference type="EMBL" id="MU129170">
    <property type="protein sequence ID" value="KAF9505157.1"/>
    <property type="molecule type" value="Genomic_DNA"/>
</dbReference>
<reference evidence="2" key="1">
    <citation type="journal article" date="2020" name="Nat. Commun.">
        <title>Large-scale genome sequencing of mycorrhizal fungi provides insights into the early evolution of symbiotic traits.</title>
        <authorList>
            <person name="Miyauchi S."/>
            <person name="Kiss E."/>
            <person name="Kuo A."/>
            <person name="Drula E."/>
            <person name="Kohler A."/>
            <person name="Sanchez-Garcia M."/>
            <person name="Morin E."/>
            <person name="Andreopoulos B."/>
            <person name="Barry K.W."/>
            <person name="Bonito G."/>
            <person name="Buee M."/>
            <person name="Carver A."/>
            <person name="Chen C."/>
            <person name="Cichocki N."/>
            <person name="Clum A."/>
            <person name="Culley D."/>
            <person name="Crous P.W."/>
            <person name="Fauchery L."/>
            <person name="Girlanda M."/>
            <person name="Hayes R.D."/>
            <person name="Keri Z."/>
            <person name="LaButti K."/>
            <person name="Lipzen A."/>
            <person name="Lombard V."/>
            <person name="Magnuson J."/>
            <person name="Maillard F."/>
            <person name="Murat C."/>
            <person name="Nolan M."/>
            <person name="Ohm R.A."/>
            <person name="Pangilinan J."/>
            <person name="Pereira M.F."/>
            <person name="Perotto S."/>
            <person name="Peter M."/>
            <person name="Pfister S."/>
            <person name="Riley R."/>
            <person name="Sitrit Y."/>
            <person name="Stielow J.B."/>
            <person name="Szollosi G."/>
            <person name="Zifcakova L."/>
            <person name="Stursova M."/>
            <person name="Spatafora J.W."/>
            <person name="Tedersoo L."/>
            <person name="Vaario L.M."/>
            <person name="Yamada A."/>
            <person name="Yan M."/>
            <person name="Wang P."/>
            <person name="Xu J."/>
            <person name="Bruns T."/>
            <person name="Baldrian P."/>
            <person name="Vilgalys R."/>
            <person name="Dunand C."/>
            <person name="Henrissat B."/>
            <person name="Grigoriev I.V."/>
            <person name="Hibbett D."/>
            <person name="Nagy L.G."/>
            <person name="Martin F.M."/>
        </authorList>
    </citation>
    <scope>NUCLEOTIDE SEQUENCE</scope>
    <source>
        <strain evidence="2">UP504</strain>
    </source>
</reference>
<feature type="compositionally biased region" description="Basic and acidic residues" evidence="1">
    <location>
        <begin position="57"/>
        <end position="68"/>
    </location>
</feature>
<dbReference type="Proteomes" id="UP000886523">
    <property type="component" value="Unassembled WGS sequence"/>
</dbReference>
<evidence type="ECO:0000313" key="3">
    <source>
        <dbReference type="Proteomes" id="UP000886523"/>
    </source>
</evidence>
<keyword evidence="3" id="KW-1185">Reference proteome</keyword>
<name>A0A9P6AGG7_9AGAM</name>
<proteinExistence type="predicted"/>
<evidence type="ECO:0000313" key="2">
    <source>
        <dbReference type="EMBL" id="KAF9505157.1"/>
    </source>
</evidence>
<feature type="region of interest" description="Disordered" evidence="1">
    <location>
        <begin position="1"/>
        <end position="103"/>
    </location>
</feature>
<feature type="compositionally biased region" description="Polar residues" evidence="1">
    <location>
        <begin position="81"/>
        <end position="92"/>
    </location>
</feature>